<dbReference type="STRING" id="686832.A0A0C3CB94"/>
<evidence type="ECO:0000313" key="4">
    <source>
        <dbReference type="EMBL" id="KIM40886.1"/>
    </source>
</evidence>
<reference evidence="5" key="2">
    <citation type="submission" date="2015-01" db="EMBL/GenBank/DDBJ databases">
        <title>Evolutionary Origins and Diversification of the Mycorrhizal Mutualists.</title>
        <authorList>
            <consortium name="DOE Joint Genome Institute"/>
            <consortium name="Mycorrhizal Genomics Consortium"/>
            <person name="Kohler A."/>
            <person name="Kuo A."/>
            <person name="Nagy L.G."/>
            <person name="Floudas D."/>
            <person name="Copeland A."/>
            <person name="Barry K.W."/>
            <person name="Cichocki N."/>
            <person name="Veneault-Fourrey C."/>
            <person name="LaButti K."/>
            <person name="Lindquist E.A."/>
            <person name="Lipzen A."/>
            <person name="Lundell T."/>
            <person name="Morin E."/>
            <person name="Murat C."/>
            <person name="Riley R."/>
            <person name="Ohm R."/>
            <person name="Sun H."/>
            <person name="Tunlid A."/>
            <person name="Henrissat B."/>
            <person name="Grigoriev I.V."/>
            <person name="Hibbett D.S."/>
            <person name="Martin F."/>
        </authorList>
    </citation>
    <scope>NUCLEOTIDE SEQUENCE [LARGE SCALE GENOMIC DNA]</scope>
    <source>
        <strain evidence="5">h7</strain>
    </source>
</reference>
<evidence type="ECO:0008006" key="6">
    <source>
        <dbReference type="Google" id="ProtNLM"/>
    </source>
</evidence>
<dbReference type="InterPro" id="IPR028994">
    <property type="entry name" value="Integrin_alpha_N"/>
</dbReference>
<dbReference type="Pfam" id="PF03534">
    <property type="entry name" value="SpvB"/>
    <property type="match status" value="1"/>
</dbReference>
<dbReference type="HOGENOM" id="CLU_633205_0_0_1"/>
<evidence type="ECO:0000256" key="1">
    <source>
        <dbReference type="ARBA" id="ARBA00004613"/>
    </source>
</evidence>
<keyword evidence="3" id="KW-0843">Virulence</keyword>
<comment type="subcellular location">
    <subcellularLocation>
        <location evidence="1">Secreted</location>
    </subcellularLocation>
</comment>
<dbReference type="GO" id="GO:0005576">
    <property type="term" value="C:extracellular region"/>
    <property type="evidence" value="ECO:0007669"/>
    <property type="project" value="UniProtKB-SubCell"/>
</dbReference>
<dbReference type="AlphaFoldDB" id="A0A0C3CB94"/>
<dbReference type="InterPro" id="IPR003284">
    <property type="entry name" value="Sal_SpvB"/>
</dbReference>
<keyword evidence="5" id="KW-1185">Reference proteome</keyword>
<dbReference type="EMBL" id="KN831781">
    <property type="protein sequence ID" value="KIM40886.1"/>
    <property type="molecule type" value="Genomic_DNA"/>
</dbReference>
<proteinExistence type="predicted"/>
<organism evidence="4 5">
    <name type="scientific">Hebeloma cylindrosporum</name>
    <dbReference type="NCBI Taxonomy" id="76867"/>
    <lineage>
        <taxon>Eukaryota</taxon>
        <taxon>Fungi</taxon>
        <taxon>Dikarya</taxon>
        <taxon>Basidiomycota</taxon>
        <taxon>Agaricomycotina</taxon>
        <taxon>Agaricomycetes</taxon>
        <taxon>Agaricomycetidae</taxon>
        <taxon>Agaricales</taxon>
        <taxon>Agaricineae</taxon>
        <taxon>Hymenogastraceae</taxon>
        <taxon>Hebeloma</taxon>
    </lineage>
</organism>
<keyword evidence="2" id="KW-0964">Secreted</keyword>
<reference evidence="4 5" key="1">
    <citation type="submission" date="2014-04" db="EMBL/GenBank/DDBJ databases">
        <authorList>
            <consortium name="DOE Joint Genome Institute"/>
            <person name="Kuo A."/>
            <person name="Gay G."/>
            <person name="Dore J."/>
            <person name="Kohler A."/>
            <person name="Nagy L.G."/>
            <person name="Floudas D."/>
            <person name="Copeland A."/>
            <person name="Barry K.W."/>
            <person name="Cichocki N."/>
            <person name="Veneault-Fourrey C."/>
            <person name="LaButti K."/>
            <person name="Lindquist E.A."/>
            <person name="Lipzen A."/>
            <person name="Lundell T."/>
            <person name="Morin E."/>
            <person name="Murat C."/>
            <person name="Sun H."/>
            <person name="Tunlid A."/>
            <person name="Henrissat B."/>
            <person name="Grigoriev I.V."/>
            <person name="Hibbett D.S."/>
            <person name="Martin F."/>
            <person name="Nordberg H.P."/>
            <person name="Cantor M.N."/>
            <person name="Hua S.X."/>
        </authorList>
    </citation>
    <scope>NUCLEOTIDE SEQUENCE [LARGE SCALE GENOMIC DNA]</scope>
    <source>
        <strain evidence="5">h7</strain>
    </source>
</reference>
<accession>A0A0C3CB94</accession>
<evidence type="ECO:0000256" key="3">
    <source>
        <dbReference type="ARBA" id="ARBA00023026"/>
    </source>
</evidence>
<dbReference type="OrthoDB" id="3046214at2759"/>
<dbReference type="SUPFAM" id="SSF69318">
    <property type="entry name" value="Integrin alpha N-terminal domain"/>
    <property type="match status" value="1"/>
</dbReference>
<protein>
    <recommendedName>
        <fullName evidence="6">Insecticide toxin TcdB middle/N-terminal domain-containing protein</fullName>
    </recommendedName>
</protein>
<name>A0A0C3CB94_HEBCY</name>
<sequence>MAQAIIGTLPMAHGVDPTGSFTITVPLQLPESRLKPVMSLAYHSAAIGVSALGIGWALKGISIIERVPATMIQDKFRGSVSYNIQDRFALDGRRLIKIAETENKTEYRFEIEDYSKVYAFGPESCDPTHWEHHLPDGTIQVLGKTQNSNIKGLGITATRVWAICELTDPWTNYLTFTYHNEDTTTGAFYPDKITYGGNHNLNLSHQREVTFIYENRPDPVTKYFGGQKIQTTKRMTGIISKVQKQVVHQYKLAFDNSPLTNLSRIKEITLANKDGDCVSPLKFQWYNGNPNVFEGIRKVANISPEGAEVQLIPQDVNANGTSDLVIMSKKYDPALGTDGLYLDVFFANYKGELSNTPAEGSGFTGLLYSNMVLPLDTDGNGKTDLLHISSLGTYYKLTVLLSTPKGYQKQKTTDFFPTGMDGKFRSGDFQVLK</sequence>
<dbReference type="Proteomes" id="UP000053424">
    <property type="component" value="Unassembled WGS sequence"/>
</dbReference>
<evidence type="ECO:0000313" key="5">
    <source>
        <dbReference type="Proteomes" id="UP000053424"/>
    </source>
</evidence>
<dbReference type="GO" id="GO:0005737">
    <property type="term" value="C:cytoplasm"/>
    <property type="evidence" value="ECO:0007669"/>
    <property type="project" value="InterPro"/>
</dbReference>
<gene>
    <name evidence="4" type="ORF">M413DRAFT_28006</name>
</gene>
<evidence type="ECO:0000256" key="2">
    <source>
        <dbReference type="ARBA" id="ARBA00022525"/>
    </source>
</evidence>